<keyword evidence="7" id="KW-1185">Reference proteome</keyword>
<dbReference type="InterPro" id="IPR016030">
    <property type="entry name" value="CblAdoTrfase-like"/>
</dbReference>
<feature type="domain" description="Cobalamin adenosyltransferase-like" evidence="5">
    <location>
        <begin position="103"/>
        <end position="262"/>
    </location>
</feature>
<evidence type="ECO:0000313" key="6">
    <source>
        <dbReference type="EMBL" id="QUC08737.1"/>
    </source>
</evidence>
<dbReference type="Proteomes" id="UP000678513">
    <property type="component" value="Chromosome"/>
</dbReference>
<dbReference type="SUPFAM" id="SSF89028">
    <property type="entry name" value="Cobalamin adenosyltransferase-like"/>
    <property type="match status" value="1"/>
</dbReference>
<evidence type="ECO:0000256" key="3">
    <source>
        <dbReference type="ARBA" id="ARBA00022840"/>
    </source>
</evidence>
<reference evidence="6 7" key="1">
    <citation type="submission" date="2021-03" db="EMBL/GenBank/DDBJ databases">
        <title>Human Oral Microbial Genomes.</title>
        <authorList>
            <person name="Johnston C.D."/>
            <person name="Chen T."/>
            <person name="Dewhirst F.E."/>
        </authorList>
    </citation>
    <scope>NUCLEOTIDE SEQUENCE [LARGE SCALE GENOMIC DNA]</scope>
    <source>
        <strain evidence="6 7">DSMZ 100122</strain>
    </source>
</reference>
<evidence type="ECO:0000313" key="7">
    <source>
        <dbReference type="Proteomes" id="UP000678513"/>
    </source>
</evidence>
<organism evidence="6 7">
    <name type="scientific">Arachnia rubra</name>
    <dbReference type="NCBI Taxonomy" id="1547448"/>
    <lineage>
        <taxon>Bacteria</taxon>
        <taxon>Bacillati</taxon>
        <taxon>Actinomycetota</taxon>
        <taxon>Actinomycetes</taxon>
        <taxon>Propionibacteriales</taxon>
        <taxon>Propionibacteriaceae</taxon>
        <taxon>Arachnia</taxon>
    </lineage>
</organism>
<protein>
    <recommendedName>
        <fullName evidence="5">Cobalamin adenosyltransferase-like domain-containing protein</fullName>
    </recommendedName>
</protein>
<sequence length="272" mass="30282">MTIVTEAELRDQLRRPSLGATVKVPAGARFTPSAQDFVKQWQLQLAYPDAPQDAPRDVPGDGESQPETPERSGDNPSWQQESVFPVNRPEHPRCGSCGEQLSRKGDNMTQLNDEIFVVKTHPRIRLRGKFDSLHALVLMAECQAQTMGPDWLAEALAVLASYCRELTSAEYHQRVVAPLSLPGWDEKSIHKATHDPQSVLGVPHETLDGSSPVLSHWLNLCRTSCRELEIEALTALPSQDDPFAVSLNHALNRLSSAFYFLQLRLAQTKKSK</sequence>
<name>A0ABX7Y6C0_9ACTN</name>
<gene>
    <name evidence="6" type="ORF">J5A65_03055</name>
</gene>
<dbReference type="Pfam" id="PF01923">
    <property type="entry name" value="Cob_adeno_trans"/>
    <property type="match status" value="1"/>
</dbReference>
<dbReference type="RefSeq" id="WP_212325184.1">
    <property type="nucleotide sequence ID" value="NZ_AP024463.1"/>
</dbReference>
<evidence type="ECO:0000256" key="4">
    <source>
        <dbReference type="SAM" id="MobiDB-lite"/>
    </source>
</evidence>
<keyword evidence="2" id="KW-0547">Nucleotide-binding</keyword>
<keyword evidence="3" id="KW-0067">ATP-binding</keyword>
<evidence type="ECO:0000259" key="5">
    <source>
        <dbReference type="Pfam" id="PF01923"/>
    </source>
</evidence>
<dbReference type="InterPro" id="IPR036451">
    <property type="entry name" value="CblAdoTrfase-like_sf"/>
</dbReference>
<evidence type="ECO:0000256" key="2">
    <source>
        <dbReference type="ARBA" id="ARBA00022741"/>
    </source>
</evidence>
<keyword evidence="1" id="KW-0808">Transferase</keyword>
<dbReference type="EMBL" id="CP072384">
    <property type="protein sequence ID" value="QUC08737.1"/>
    <property type="molecule type" value="Genomic_DNA"/>
</dbReference>
<evidence type="ECO:0000256" key="1">
    <source>
        <dbReference type="ARBA" id="ARBA00022679"/>
    </source>
</evidence>
<dbReference type="Gene3D" id="1.20.1200.10">
    <property type="entry name" value="Cobalamin adenosyltransferase-like"/>
    <property type="match status" value="1"/>
</dbReference>
<proteinExistence type="predicted"/>
<feature type="region of interest" description="Disordered" evidence="4">
    <location>
        <begin position="45"/>
        <end position="105"/>
    </location>
</feature>
<accession>A0ABX7Y6C0</accession>